<comment type="function">
    <text evidence="7">Catalyzes the transfer of the diacylglyceryl group from phosphatidylglycerol to the sulfhydryl group of the N-terminal cysteine of a prolipoprotein, the first step in the formation of mature lipoproteins.</text>
</comment>
<dbReference type="GO" id="GO:0008961">
    <property type="term" value="F:phosphatidylglycerol-prolipoprotein diacylglyceryl transferase activity"/>
    <property type="evidence" value="ECO:0007669"/>
    <property type="project" value="UniProtKB-UniRule"/>
</dbReference>
<evidence type="ECO:0000256" key="3">
    <source>
        <dbReference type="ARBA" id="ARBA00022679"/>
    </source>
</evidence>
<dbReference type="PANTHER" id="PTHR30589:SF0">
    <property type="entry name" value="PHOSPHATIDYLGLYCEROL--PROLIPOPROTEIN DIACYLGLYCERYL TRANSFERASE"/>
    <property type="match status" value="1"/>
</dbReference>
<proteinExistence type="inferred from homology"/>
<gene>
    <name evidence="7" type="primary">lgt</name>
    <name evidence="8" type="ORF">A2024_07035</name>
</gene>
<feature type="transmembrane region" description="Helical" evidence="7">
    <location>
        <begin position="153"/>
        <end position="170"/>
    </location>
</feature>
<dbReference type="EC" id="2.5.1.145" evidence="7"/>
<dbReference type="GO" id="GO:0042158">
    <property type="term" value="P:lipoprotein biosynthetic process"/>
    <property type="evidence" value="ECO:0007669"/>
    <property type="project" value="UniProtKB-UniRule"/>
</dbReference>
<comment type="similarity">
    <text evidence="1 7">Belongs to the Lgt family.</text>
</comment>
<dbReference type="Pfam" id="PF01790">
    <property type="entry name" value="LGT"/>
    <property type="match status" value="1"/>
</dbReference>
<dbReference type="PANTHER" id="PTHR30589">
    <property type="entry name" value="PROLIPOPROTEIN DIACYLGLYCERYL TRANSFERASE"/>
    <property type="match status" value="1"/>
</dbReference>
<feature type="transmembrane region" description="Helical" evidence="7">
    <location>
        <begin position="27"/>
        <end position="48"/>
    </location>
</feature>
<dbReference type="GO" id="GO:0005886">
    <property type="term" value="C:plasma membrane"/>
    <property type="evidence" value="ECO:0007669"/>
    <property type="project" value="UniProtKB-SubCell"/>
</dbReference>
<feature type="transmembrane region" description="Helical" evidence="7">
    <location>
        <begin position="177"/>
        <end position="194"/>
    </location>
</feature>
<dbReference type="HAMAP" id="MF_01147">
    <property type="entry name" value="Lgt"/>
    <property type="match status" value="1"/>
</dbReference>
<reference evidence="8 9" key="1">
    <citation type="journal article" date="2016" name="Nat. Commun.">
        <title>Thousands of microbial genomes shed light on interconnected biogeochemical processes in an aquifer system.</title>
        <authorList>
            <person name="Anantharaman K."/>
            <person name="Brown C.T."/>
            <person name="Hug L.A."/>
            <person name="Sharon I."/>
            <person name="Castelle C.J."/>
            <person name="Probst A.J."/>
            <person name="Thomas B.C."/>
            <person name="Singh A."/>
            <person name="Wilkins M.J."/>
            <person name="Karaoz U."/>
            <person name="Brodie E.L."/>
            <person name="Williams K.H."/>
            <person name="Hubbard S.S."/>
            <person name="Banfield J.F."/>
        </authorList>
    </citation>
    <scope>NUCLEOTIDE SEQUENCE [LARGE SCALE GENOMIC DNA]</scope>
</reference>
<evidence type="ECO:0000256" key="5">
    <source>
        <dbReference type="ARBA" id="ARBA00022989"/>
    </source>
</evidence>
<comment type="catalytic activity">
    <reaction evidence="7">
        <text>L-cysteinyl-[prolipoprotein] + a 1,2-diacyl-sn-glycero-3-phospho-(1'-sn-glycerol) = an S-1,2-diacyl-sn-glyceryl-L-cysteinyl-[prolipoprotein] + sn-glycerol 1-phosphate + H(+)</text>
        <dbReference type="Rhea" id="RHEA:56712"/>
        <dbReference type="Rhea" id="RHEA-COMP:14679"/>
        <dbReference type="Rhea" id="RHEA-COMP:14680"/>
        <dbReference type="ChEBI" id="CHEBI:15378"/>
        <dbReference type="ChEBI" id="CHEBI:29950"/>
        <dbReference type="ChEBI" id="CHEBI:57685"/>
        <dbReference type="ChEBI" id="CHEBI:64716"/>
        <dbReference type="ChEBI" id="CHEBI:140658"/>
        <dbReference type="EC" id="2.5.1.145"/>
    </reaction>
</comment>
<dbReference type="NCBIfam" id="TIGR00544">
    <property type="entry name" value="lgt"/>
    <property type="match status" value="1"/>
</dbReference>
<keyword evidence="6 7" id="KW-0472">Membrane</keyword>
<dbReference type="EMBL" id="MFFM01000047">
    <property type="protein sequence ID" value="OGF08452.1"/>
    <property type="molecule type" value="Genomic_DNA"/>
</dbReference>
<name>A0A1F5R1S6_9BACT</name>
<keyword evidence="3 7" id="KW-0808">Transferase</keyword>
<organism evidence="8 9">
    <name type="scientific">Candidatus Edwardsbacteria bacterium GWF2_54_11</name>
    <dbReference type="NCBI Taxonomy" id="1817851"/>
    <lineage>
        <taxon>Bacteria</taxon>
        <taxon>Candidatus Edwardsiibacteriota</taxon>
    </lineage>
</organism>
<evidence type="ECO:0000256" key="1">
    <source>
        <dbReference type="ARBA" id="ARBA00007150"/>
    </source>
</evidence>
<evidence type="ECO:0000256" key="2">
    <source>
        <dbReference type="ARBA" id="ARBA00022475"/>
    </source>
</evidence>
<keyword evidence="8" id="KW-0449">Lipoprotein</keyword>
<feature type="binding site" evidence="7">
    <location>
        <position position="112"/>
    </location>
    <ligand>
        <name>a 1,2-diacyl-sn-glycero-3-phospho-(1'-sn-glycerol)</name>
        <dbReference type="ChEBI" id="CHEBI:64716"/>
    </ligand>
</feature>
<comment type="subcellular location">
    <subcellularLocation>
        <location evidence="7">Cell membrane</location>
        <topology evidence="7">Multi-pass membrane protein</topology>
    </subcellularLocation>
</comment>
<evidence type="ECO:0000256" key="4">
    <source>
        <dbReference type="ARBA" id="ARBA00022692"/>
    </source>
</evidence>
<keyword evidence="5 7" id="KW-1133">Transmembrane helix</keyword>
<sequence length="241" mass="26565">MLALAFLSAILLLEARAKRSGLSKDAIMDFGLVVMVASVVGSRAFYVLSHWAEYAPRPLTALAVWEGGLTFYGGVLLAVPVGIIYLRKKGIAFWPLADLAAPAFALGLGIGRLGCFLNGCCFGNPSSLPWAIRFPADTAAGAAFTCALHPTQLYESIFGFLAMALLLWLGKRKYFPGAMFCLFLGMYGVWRFGLDHFRYYEDSQIWLLGFTNNQWISLGLIVFALVASLTLWKNDKRQKNK</sequence>
<keyword evidence="4 7" id="KW-0812">Transmembrane</keyword>
<evidence type="ECO:0000313" key="8">
    <source>
        <dbReference type="EMBL" id="OGF08452.1"/>
    </source>
</evidence>
<evidence type="ECO:0000256" key="7">
    <source>
        <dbReference type="HAMAP-Rule" id="MF_01147"/>
    </source>
</evidence>
<evidence type="ECO:0000256" key="6">
    <source>
        <dbReference type="ARBA" id="ARBA00023136"/>
    </source>
</evidence>
<evidence type="ECO:0000313" key="9">
    <source>
        <dbReference type="Proteomes" id="UP000177230"/>
    </source>
</evidence>
<feature type="transmembrane region" description="Helical" evidence="7">
    <location>
        <begin position="214"/>
        <end position="232"/>
    </location>
</feature>
<dbReference type="AlphaFoldDB" id="A0A1F5R1S6"/>
<dbReference type="InterPro" id="IPR001640">
    <property type="entry name" value="Lgt"/>
</dbReference>
<accession>A0A1F5R1S6</accession>
<comment type="caution">
    <text evidence="8">The sequence shown here is derived from an EMBL/GenBank/DDBJ whole genome shotgun (WGS) entry which is preliminary data.</text>
</comment>
<keyword evidence="2 7" id="KW-1003">Cell membrane</keyword>
<dbReference type="UniPathway" id="UPA00664"/>
<protein>
    <recommendedName>
        <fullName evidence="7">Phosphatidylglycerol--prolipoprotein diacylglyceryl transferase</fullName>
        <ecNumber evidence="7">2.5.1.145</ecNumber>
    </recommendedName>
</protein>
<comment type="pathway">
    <text evidence="7">Protein modification; lipoprotein biosynthesis (diacylglyceryl transfer).</text>
</comment>
<dbReference type="Proteomes" id="UP000177230">
    <property type="component" value="Unassembled WGS sequence"/>
</dbReference>
<feature type="transmembrane region" description="Helical" evidence="7">
    <location>
        <begin position="69"/>
        <end position="86"/>
    </location>
</feature>